<sequence length="514" mass="54763">MAGSTLFRWLFLLLAIVSLAAADSGSGEAETTVPGQIRLSCGASASATDGDGRAWDGDAVSTFAPSVTGVAADATYQDPSLPSPVPYMTARVFSSSYTYSFPVKPGRVFLRLYFYPSAYGNLGAAAAAAADALFGVTAGGITLLRDFNASQTALAVGYAYIVREFSLNVSSGATSLNVTFAPSPRGAPGHGSHHYAFVNGIEVVPTPDMFTTPVPAFANGGCPNPMPLRADTAFQTMYRLNVGGEAITPRDDAGGFYRTWDNDAPYIFGAAFGVTFAKDSNVSVRYNPPSVPKYAAPEGVYATARSMGPNAQINLNYNLTWILPVDAGFYYLLRFHFCEIQYPITKVNQRSFFIYINNQTAQSQMDVIVWSGGIGRAVYTDYLVVTAGSGQMDLRVALHPDLSSRPEYFDAILNGLEVFKLHKYGTHSLAGPNPPIPLKQVISTVDGSRSESRKKSVVCAAVGGVAAGCFLAVLVTFLVAWAVRRRQRKAAAEKPADGLLGPTKGSALYDPVQK</sequence>
<keyword evidence="4 13" id="KW-0812">Transmembrane</keyword>
<evidence type="ECO:0000313" key="16">
    <source>
        <dbReference type="EnsemblPlants" id="OBART04G06850.1"/>
    </source>
</evidence>
<keyword evidence="5 14" id="KW-0732">Signal</keyword>
<keyword evidence="10 13" id="KW-0472">Membrane</keyword>
<dbReference type="GO" id="GO:0004674">
    <property type="term" value="F:protein serine/threonine kinase activity"/>
    <property type="evidence" value="ECO:0007669"/>
    <property type="project" value="UniProtKB-KW"/>
</dbReference>
<organism evidence="16">
    <name type="scientific">Oryza barthii</name>
    <dbReference type="NCBI Taxonomy" id="65489"/>
    <lineage>
        <taxon>Eukaryota</taxon>
        <taxon>Viridiplantae</taxon>
        <taxon>Streptophyta</taxon>
        <taxon>Embryophyta</taxon>
        <taxon>Tracheophyta</taxon>
        <taxon>Spermatophyta</taxon>
        <taxon>Magnoliopsida</taxon>
        <taxon>Liliopsida</taxon>
        <taxon>Poales</taxon>
        <taxon>Poaceae</taxon>
        <taxon>BOP clade</taxon>
        <taxon>Oryzoideae</taxon>
        <taxon>Oryzeae</taxon>
        <taxon>Oryzinae</taxon>
        <taxon>Oryza</taxon>
    </lineage>
</organism>
<keyword evidence="2" id="KW-0723">Serine/threonine-protein kinase</keyword>
<accession>A0A0D3FTY1</accession>
<keyword evidence="8" id="KW-0067">ATP-binding</keyword>
<comment type="subcellular location">
    <subcellularLocation>
        <location evidence="1">Membrane</location>
        <topology evidence="1">Single-pass type I membrane protein</topology>
    </subcellularLocation>
</comment>
<keyword evidence="17" id="KW-1185">Reference proteome</keyword>
<keyword evidence="3" id="KW-0808">Transferase</keyword>
<dbReference type="PANTHER" id="PTHR34590">
    <property type="entry name" value="OS03G0124300 PROTEIN-RELATED"/>
    <property type="match status" value="1"/>
</dbReference>
<feature type="transmembrane region" description="Helical" evidence="13">
    <location>
        <begin position="460"/>
        <end position="483"/>
    </location>
</feature>
<proteinExistence type="predicted"/>
<feature type="region of interest" description="Disordered" evidence="12">
    <location>
        <begin position="492"/>
        <end position="514"/>
    </location>
</feature>
<keyword evidence="6" id="KW-0547">Nucleotide-binding</keyword>
<evidence type="ECO:0000256" key="10">
    <source>
        <dbReference type="ARBA" id="ARBA00023136"/>
    </source>
</evidence>
<dbReference type="FunFam" id="2.60.120.430:FF:000003">
    <property type="entry name" value="FERONIA receptor-like kinase"/>
    <property type="match status" value="1"/>
</dbReference>
<evidence type="ECO:0000256" key="4">
    <source>
        <dbReference type="ARBA" id="ARBA00022692"/>
    </source>
</evidence>
<evidence type="ECO:0000256" key="7">
    <source>
        <dbReference type="ARBA" id="ARBA00022777"/>
    </source>
</evidence>
<keyword evidence="11" id="KW-0325">Glycoprotein</keyword>
<evidence type="ECO:0000256" key="1">
    <source>
        <dbReference type="ARBA" id="ARBA00004479"/>
    </source>
</evidence>
<dbReference type="InterPro" id="IPR024788">
    <property type="entry name" value="Malectin-like_Carb-bd_dom"/>
</dbReference>
<evidence type="ECO:0000256" key="12">
    <source>
        <dbReference type="SAM" id="MobiDB-lite"/>
    </source>
</evidence>
<evidence type="ECO:0000256" key="9">
    <source>
        <dbReference type="ARBA" id="ARBA00022989"/>
    </source>
</evidence>
<evidence type="ECO:0000256" key="5">
    <source>
        <dbReference type="ARBA" id="ARBA00022729"/>
    </source>
</evidence>
<dbReference type="InterPro" id="IPR045272">
    <property type="entry name" value="ANXUR1/2-like"/>
</dbReference>
<dbReference type="GO" id="GO:0005524">
    <property type="term" value="F:ATP binding"/>
    <property type="evidence" value="ECO:0007669"/>
    <property type="project" value="UniProtKB-KW"/>
</dbReference>
<evidence type="ECO:0000256" key="6">
    <source>
        <dbReference type="ARBA" id="ARBA00022741"/>
    </source>
</evidence>
<evidence type="ECO:0000256" key="13">
    <source>
        <dbReference type="SAM" id="Phobius"/>
    </source>
</evidence>
<reference evidence="16" key="2">
    <citation type="submission" date="2015-03" db="UniProtKB">
        <authorList>
            <consortium name="EnsemblPlants"/>
        </authorList>
    </citation>
    <scope>IDENTIFICATION</scope>
</reference>
<keyword evidence="9 13" id="KW-1133">Transmembrane helix</keyword>
<dbReference type="Gramene" id="OBART04G06850.1">
    <property type="protein sequence ID" value="OBART04G06850.1"/>
    <property type="gene ID" value="OBART04G06850"/>
</dbReference>
<evidence type="ECO:0000256" key="14">
    <source>
        <dbReference type="SAM" id="SignalP"/>
    </source>
</evidence>
<dbReference type="PANTHER" id="PTHR34590:SF5">
    <property type="entry name" value="OS04G0586500 PROTEIN"/>
    <property type="match status" value="1"/>
</dbReference>
<dbReference type="Gene3D" id="2.60.120.430">
    <property type="entry name" value="Galactose-binding lectin"/>
    <property type="match status" value="2"/>
</dbReference>
<dbReference type="EnsemblPlants" id="OBART04G06850.1">
    <property type="protein sequence ID" value="OBART04G06850.1"/>
    <property type="gene ID" value="OBART04G06850"/>
</dbReference>
<evidence type="ECO:0000259" key="15">
    <source>
        <dbReference type="Pfam" id="PF12819"/>
    </source>
</evidence>
<evidence type="ECO:0000256" key="3">
    <source>
        <dbReference type="ARBA" id="ARBA00022679"/>
    </source>
</evidence>
<evidence type="ECO:0000256" key="2">
    <source>
        <dbReference type="ARBA" id="ARBA00022527"/>
    </source>
</evidence>
<evidence type="ECO:0000313" key="17">
    <source>
        <dbReference type="Proteomes" id="UP000026960"/>
    </source>
</evidence>
<dbReference type="eggNOG" id="KOG1187">
    <property type="taxonomic scope" value="Eukaryota"/>
</dbReference>
<dbReference type="Proteomes" id="UP000026960">
    <property type="component" value="Chromosome 4"/>
</dbReference>
<dbReference type="PaxDb" id="65489-OBART04G06850.1"/>
<feature type="domain" description="Malectin-like" evidence="15">
    <location>
        <begin position="39"/>
        <end position="420"/>
    </location>
</feature>
<evidence type="ECO:0000256" key="8">
    <source>
        <dbReference type="ARBA" id="ARBA00022840"/>
    </source>
</evidence>
<dbReference type="AlphaFoldDB" id="A0A0D3FTY1"/>
<name>A0A0D3FTY1_9ORYZ</name>
<dbReference type="Pfam" id="PF12819">
    <property type="entry name" value="Malectin_like"/>
    <property type="match status" value="1"/>
</dbReference>
<dbReference type="HOGENOM" id="CLU_000288_42_5_1"/>
<feature type="chain" id="PRO_5002275860" description="Malectin-like domain-containing protein" evidence="14">
    <location>
        <begin position="23"/>
        <end position="514"/>
    </location>
</feature>
<protein>
    <recommendedName>
        <fullName evidence="15">Malectin-like domain-containing protein</fullName>
    </recommendedName>
</protein>
<reference evidence="16" key="1">
    <citation type="journal article" date="2009" name="Rice">
        <title>De Novo Next Generation Sequencing of Plant Genomes.</title>
        <authorList>
            <person name="Rounsley S."/>
            <person name="Marri P.R."/>
            <person name="Yu Y."/>
            <person name="He R."/>
            <person name="Sisneros N."/>
            <person name="Goicoechea J.L."/>
            <person name="Lee S.J."/>
            <person name="Angelova A."/>
            <person name="Kudrna D."/>
            <person name="Luo M."/>
            <person name="Affourtit J."/>
            <person name="Desany B."/>
            <person name="Knight J."/>
            <person name="Niazi F."/>
            <person name="Egholm M."/>
            <person name="Wing R.A."/>
        </authorList>
    </citation>
    <scope>NUCLEOTIDE SEQUENCE [LARGE SCALE GENOMIC DNA]</scope>
    <source>
        <strain evidence="16">cv. IRGC 105608</strain>
    </source>
</reference>
<evidence type="ECO:0000256" key="11">
    <source>
        <dbReference type="ARBA" id="ARBA00023180"/>
    </source>
</evidence>
<dbReference type="GO" id="GO:0004714">
    <property type="term" value="F:transmembrane receptor protein tyrosine kinase activity"/>
    <property type="evidence" value="ECO:0007669"/>
    <property type="project" value="InterPro"/>
</dbReference>
<feature type="signal peptide" evidence="14">
    <location>
        <begin position="1"/>
        <end position="22"/>
    </location>
</feature>
<keyword evidence="7" id="KW-0418">Kinase</keyword>
<dbReference type="FunFam" id="2.60.120.430:FF:000007">
    <property type="entry name" value="FERONIA receptor-like kinase"/>
    <property type="match status" value="1"/>
</dbReference>
<dbReference type="STRING" id="65489.A0A0D3FTY1"/>
<dbReference type="GO" id="GO:0016020">
    <property type="term" value="C:membrane"/>
    <property type="evidence" value="ECO:0007669"/>
    <property type="project" value="UniProtKB-SubCell"/>
</dbReference>